<dbReference type="Gene3D" id="3.50.50.60">
    <property type="entry name" value="FAD/NAD(P)-binding domain"/>
    <property type="match status" value="1"/>
</dbReference>
<organism evidence="2 3">
    <name type="scientific">Lentzea atacamensis</name>
    <dbReference type="NCBI Taxonomy" id="531938"/>
    <lineage>
        <taxon>Bacteria</taxon>
        <taxon>Bacillati</taxon>
        <taxon>Actinomycetota</taxon>
        <taxon>Actinomycetes</taxon>
        <taxon>Pseudonocardiales</taxon>
        <taxon>Pseudonocardiaceae</taxon>
        <taxon>Lentzea</taxon>
    </lineage>
</organism>
<dbReference type="Gene3D" id="3.30.410.10">
    <property type="entry name" value="Cholesterol Oxidase, domain 2"/>
    <property type="match status" value="1"/>
</dbReference>
<dbReference type="InterPro" id="IPR036188">
    <property type="entry name" value="FAD/NAD-bd_sf"/>
</dbReference>
<feature type="region of interest" description="Disordered" evidence="1">
    <location>
        <begin position="49"/>
        <end position="72"/>
    </location>
</feature>
<accession>A0ABX9DX63</accession>
<name>A0ABX9DX63_9PSEU</name>
<feature type="compositionally biased region" description="Low complexity" evidence="1">
    <location>
        <begin position="52"/>
        <end position="65"/>
    </location>
</feature>
<proteinExistence type="predicted"/>
<comment type="caution">
    <text evidence="2">The sequence shown here is derived from an EMBL/GenBank/DDBJ whole genome shotgun (WGS) entry which is preliminary data.</text>
</comment>
<dbReference type="Proteomes" id="UP000248714">
    <property type="component" value="Unassembled WGS sequence"/>
</dbReference>
<protein>
    <submittedName>
        <fullName evidence="2">Uncharacterized protein</fullName>
    </submittedName>
</protein>
<sequence>MLEMGRQWMYGRFFPLANKTLRVNTIRSAFLESTSWYQYAARRHAANAGYGTRCSPRSTRSPRAARPSRRCT</sequence>
<evidence type="ECO:0000313" key="2">
    <source>
        <dbReference type="EMBL" id="RAS58101.1"/>
    </source>
</evidence>
<evidence type="ECO:0000313" key="3">
    <source>
        <dbReference type="Proteomes" id="UP000248714"/>
    </source>
</evidence>
<dbReference type="EMBL" id="QLTT01000018">
    <property type="protein sequence ID" value="RAS58101.1"/>
    <property type="molecule type" value="Genomic_DNA"/>
</dbReference>
<keyword evidence="3" id="KW-1185">Reference proteome</keyword>
<reference evidence="2 3" key="1">
    <citation type="submission" date="2018-06" db="EMBL/GenBank/DDBJ databases">
        <title>Genomic Encyclopedia of Type Strains, Phase IV (KMG-IV): sequencing the most valuable type-strain genomes for metagenomic binning, comparative biology and taxonomic classification.</title>
        <authorList>
            <person name="Goeker M."/>
        </authorList>
    </citation>
    <scope>NUCLEOTIDE SEQUENCE [LARGE SCALE GENOMIC DNA]</scope>
    <source>
        <strain evidence="2 3">DSM 45479</strain>
    </source>
</reference>
<gene>
    <name evidence="2" type="ORF">C8D87_11855</name>
</gene>
<evidence type="ECO:0000256" key="1">
    <source>
        <dbReference type="SAM" id="MobiDB-lite"/>
    </source>
</evidence>